<evidence type="ECO:0000256" key="5">
    <source>
        <dbReference type="RuleBase" id="RU362110"/>
    </source>
</evidence>
<dbReference type="GO" id="GO:0005975">
    <property type="term" value="P:carbohydrate metabolic process"/>
    <property type="evidence" value="ECO:0007669"/>
    <property type="project" value="InterPro"/>
</dbReference>
<feature type="domain" description="Glycosyl hydrolase family 32 N-terminal" evidence="6">
    <location>
        <begin position="9"/>
        <end position="312"/>
    </location>
</feature>
<evidence type="ECO:0000313" key="8">
    <source>
        <dbReference type="EMBL" id="MBJ7596480.1"/>
    </source>
</evidence>
<evidence type="ECO:0000259" key="6">
    <source>
        <dbReference type="Pfam" id="PF00251"/>
    </source>
</evidence>
<gene>
    <name evidence="8" type="ORF">JF922_00100</name>
</gene>
<dbReference type="Proteomes" id="UP000612893">
    <property type="component" value="Unassembled WGS sequence"/>
</dbReference>
<dbReference type="InterPro" id="IPR001362">
    <property type="entry name" value="Glyco_hydro_32"/>
</dbReference>
<keyword evidence="9" id="KW-1185">Reference proteome</keyword>
<dbReference type="PANTHER" id="PTHR43101:SF1">
    <property type="entry name" value="BETA-FRUCTOSIDASE"/>
    <property type="match status" value="1"/>
</dbReference>
<dbReference type="SUPFAM" id="SSF75005">
    <property type="entry name" value="Arabinanase/levansucrase/invertase"/>
    <property type="match status" value="1"/>
</dbReference>
<sequence>MLPHQPAYHFHAPAGWMNDPCGLMHRAGEYHVFYQYNPRAARWGDIQWGHAVSSNLVDWTHLPVALAPTPGGADSGGCWTGCGVDDHGLPTLVYTGVRDLGSDQVATVCLAHSEDGLLTWQKAADNPVIDGPPGDLVTLGFRDPFVWHDGARWQLLMGAGLEGVGGAVLRYTSTDLHRWQYAGPLYERPAEADGPLSTGYMWECPQLVKVGDRDVLIVSVHGREKGETQYSVYFVGHCTKGRFIPDGLYRMDHGPDYYAASAMSEGAGRSVVWAWSWEARTVEAQLRAGWAGTLALPRAVDLNRDGRLIFSPVPELASLRQGHVQLVDLAVPRETTPLAEFSGRAIELDILVDVAGEECFDLDVLRSPNGAEFTRIRYDVSSGLLAIDRRMSSTDSATVKDMHVAPLLLDDSGRIPLRIFVDRSIVEVFSGDVSLTARVYPAGEESSGVAIGSRLGRARILRLDGWTMRPVWT</sequence>
<name>A0A934N119_9BACT</name>
<dbReference type="InterPro" id="IPR013189">
    <property type="entry name" value="Glyco_hydro_32_C"/>
</dbReference>
<dbReference type="SUPFAM" id="SSF49899">
    <property type="entry name" value="Concanavalin A-like lectins/glucanases"/>
    <property type="match status" value="1"/>
</dbReference>
<dbReference type="AlphaFoldDB" id="A0A934N119"/>
<reference evidence="8" key="1">
    <citation type="submission" date="2020-10" db="EMBL/GenBank/DDBJ databases">
        <title>Ca. Dormibacterota MAGs.</title>
        <authorList>
            <person name="Montgomery K."/>
        </authorList>
    </citation>
    <scope>NUCLEOTIDE SEQUENCE [LARGE SCALE GENOMIC DNA]</scope>
    <source>
        <strain evidence="8">SC8812_S17_10</strain>
    </source>
</reference>
<dbReference type="Pfam" id="PF00251">
    <property type="entry name" value="Glyco_hydro_32N"/>
    <property type="match status" value="1"/>
</dbReference>
<organism evidence="8 9">
    <name type="scientific">Candidatus Nephthysia bennettiae</name>
    <dbReference type="NCBI Taxonomy" id="3127016"/>
    <lineage>
        <taxon>Bacteria</taxon>
        <taxon>Bacillati</taxon>
        <taxon>Candidatus Dormiibacterota</taxon>
        <taxon>Candidatus Dormibacteria</taxon>
        <taxon>Candidatus Dormibacterales</taxon>
        <taxon>Candidatus Dormibacteraceae</taxon>
        <taxon>Candidatus Nephthysia</taxon>
    </lineage>
</organism>
<accession>A0A934N119</accession>
<dbReference type="Pfam" id="PF08244">
    <property type="entry name" value="Glyco_hydro_32C"/>
    <property type="match status" value="1"/>
</dbReference>
<comment type="similarity">
    <text evidence="1 5">Belongs to the glycosyl hydrolase 32 family.</text>
</comment>
<evidence type="ECO:0000256" key="1">
    <source>
        <dbReference type="ARBA" id="ARBA00009902"/>
    </source>
</evidence>
<dbReference type="InterPro" id="IPR013320">
    <property type="entry name" value="ConA-like_dom_sf"/>
</dbReference>
<dbReference type="Gene3D" id="2.60.120.560">
    <property type="entry name" value="Exo-inulinase, domain 1"/>
    <property type="match status" value="1"/>
</dbReference>
<dbReference type="PANTHER" id="PTHR43101">
    <property type="entry name" value="BETA-FRUCTOSIDASE"/>
    <property type="match status" value="1"/>
</dbReference>
<keyword evidence="3 5" id="KW-0378">Hydrolase</keyword>
<comment type="caution">
    <text evidence="8">The sequence shown here is derived from an EMBL/GenBank/DDBJ whole genome shotgun (WGS) entry which is preliminary data.</text>
</comment>
<feature type="domain" description="Glycosyl hydrolase family 32 C-terminal" evidence="7">
    <location>
        <begin position="315"/>
        <end position="462"/>
    </location>
</feature>
<dbReference type="InterPro" id="IPR023296">
    <property type="entry name" value="Glyco_hydro_beta-prop_sf"/>
</dbReference>
<dbReference type="InterPro" id="IPR013148">
    <property type="entry name" value="Glyco_hydro_32_N"/>
</dbReference>
<evidence type="ECO:0000256" key="3">
    <source>
        <dbReference type="ARBA" id="ARBA00022801"/>
    </source>
</evidence>
<dbReference type="GO" id="GO:0004564">
    <property type="term" value="F:beta-fructofuranosidase activity"/>
    <property type="evidence" value="ECO:0007669"/>
    <property type="project" value="UniProtKB-EC"/>
</dbReference>
<dbReference type="CDD" id="cd08996">
    <property type="entry name" value="GH32_FFase"/>
    <property type="match status" value="1"/>
</dbReference>
<protein>
    <recommendedName>
        <fullName evidence="2">beta-fructofuranosidase</fullName>
        <ecNumber evidence="2">3.2.1.26</ecNumber>
    </recommendedName>
</protein>
<dbReference type="SMART" id="SM00640">
    <property type="entry name" value="Glyco_32"/>
    <property type="match status" value="1"/>
</dbReference>
<dbReference type="Gene3D" id="2.115.10.20">
    <property type="entry name" value="Glycosyl hydrolase domain, family 43"/>
    <property type="match status" value="1"/>
</dbReference>
<evidence type="ECO:0000259" key="7">
    <source>
        <dbReference type="Pfam" id="PF08244"/>
    </source>
</evidence>
<keyword evidence="4 5" id="KW-0326">Glycosidase</keyword>
<evidence type="ECO:0000256" key="4">
    <source>
        <dbReference type="ARBA" id="ARBA00023295"/>
    </source>
</evidence>
<dbReference type="InterPro" id="IPR051214">
    <property type="entry name" value="GH32_Enzymes"/>
</dbReference>
<evidence type="ECO:0000313" key="9">
    <source>
        <dbReference type="Proteomes" id="UP000612893"/>
    </source>
</evidence>
<proteinExistence type="inferred from homology"/>
<dbReference type="EMBL" id="JAEKNR010000003">
    <property type="protein sequence ID" value="MBJ7596480.1"/>
    <property type="molecule type" value="Genomic_DNA"/>
</dbReference>
<dbReference type="EC" id="3.2.1.26" evidence="2"/>
<evidence type="ECO:0000256" key="2">
    <source>
        <dbReference type="ARBA" id="ARBA00012758"/>
    </source>
</evidence>